<dbReference type="Gene3D" id="3.40.50.720">
    <property type="entry name" value="NAD(P)-binding Rossmann-like Domain"/>
    <property type="match status" value="1"/>
</dbReference>
<protein>
    <submittedName>
        <fullName evidence="3">SDR family oxidoreductase</fullName>
    </submittedName>
</protein>
<proteinExistence type="inferred from homology"/>
<dbReference type="Pfam" id="PF13561">
    <property type="entry name" value="adh_short_C2"/>
    <property type="match status" value="1"/>
</dbReference>
<dbReference type="InterPro" id="IPR036291">
    <property type="entry name" value="NAD(P)-bd_dom_sf"/>
</dbReference>
<dbReference type="PRINTS" id="PR00080">
    <property type="entry name" value="SDRFAMILY"/>
</dbReference>
<comment type="caution">
    <text evidence="3">The sequence shown here is derived from an EMBL/GenBank/DDBJ whole genome shotgun (WGS) entry which is preliminary data.</text>
</comment>
<dbReference type="Proteomes" id="UP001230908">
    <property type="component" value="Unassembled WGS sequence"/>
</dbReference>
<keyword evidence="4" id="KW-1185">Reference proteome</keyword>
<dbReference type="PANTHER" id="PTHR43477">
    <property type="entry name" value="DIHYDROANTICAPSIN 7-DEHYDROGENASE"/>
    <property type="match status" value="1"/>
</dbReference>
<evidence type="ECO:0000313" key="3">
    <source>
        <dbReference type="EMBL" id="MDQ7905241.1"/>
    </source>
</evidence>
<comment type="similarity">
    <text evidence="1">Belongs to the short-chain dehydrogenases/reductases (SDR) family.</text>
</comment>
<dbReference type="PANTHER" id="PTHR43477:SF1">
    <property type="entry name" value="DIHYDROANTICAPSIN 7-DEHYDROGENASE"/>
    <property type="match status" value="1"/>
</dbReference>
<dbReference type="PRINTS" id="PR00081">
    <property type="entry name" value="GDHRDH"/>
</dbReference>
<gene>
    <name evidence="3" type="ORF">RB614_11970</name>
</gene>
<dbReference type="EMBL" id="JAVHUY010000009">
    <property type="protein sequence ID" value="MDQ7905241.1"/>
    <property type="molecule type" value="Genomic_DNA"/>
</dbReference>
<reference evidence="3 4" key="1">
    <citation type="submission" date="2023-08" db="EMBL/GenBank/DDBJ databases">
        <title>Phytohabitans sansha sp. nov., isolated from marine sediment.</title>
        <authorList>
            <person name="Zhao Y."/>
            <person name="Yi K."/>
        </authorList>
    </citation>
    <scope>NUCLEOTIDE SEQUENCE [LARGE SCALE GENOMIC DNA]</scope>
    <source>
        <strain evidence="3 4">ZYX-F-186</strain>
    </source>
</reference>
<accession>A0ABU0ZFN6</accession>
<name>A0ABU0ZFN6_9ACTN</name>
<dbReference type="InterPro" id="IPR002347">
    <property type="entry name" value="SDR_fam"/>
</dbReference>
<sequence length="305" mass="32723">MGSDYFKTLYSRAVESGDSLDVLWDEQRMPFDSIEKRLTDLLDLRGRKVVITGGGGAGLGQACANRFAGLGADVALVDIKVESTDATGSMPRYAGPDPHGVAARVAEKWGTRAFGVHGDATDWEDIQRWMAECHDLLGGIDVLVNSAVDVAVVDFGTATREDLDRSLRGTMAGPMYASRAALDYMIPQGRGHIVNVGSASANMPSAPRNLLYGTGKSWLASFTRFLAAEVIHHGIRVAGVNPASMVRTKEKIPAFNDMWFYSLIRNQLGRYLLHEETANVVAFLASDAASAIVGEVIDTDGGASL</sequence>
<evidence type="ECO:0000256" key="1">
    <source>
        <dbReference type="ARBA" id="ARBA00006484"/>
    </source>
</evidence>
<dbReference type="SUPFAM" id="SSF51735">
    <property type="entry name" value="NAD(P)-binding Rossmann-fold domains"/>
    <property type="match status" value="1"/>
</dbReference>
<keyword evidence="2" id="KW-0560">Oxidoreductase</keyword>
<dbReference type="RefSeq" id="WP_308712512.1">
    <property type="nucleotide sequence ID" value="NZ_JAVHUY010000009.1"/>
</dbReference>
<dbReference type="InterPro" id="IPR051122">
    <property type="entry name" value="SDR_DHRS6-like"/>
</dbReference>
<evidence type="ECO:0000313" key="4">
    <source>
        <dbReference type="Proteomes" id="UP001230908"/>
    </source>
</evidence>
<dbReference type="CDD" id="cd05233">
    <property type="entry name" value="SDR_c"/>
    <property type="match status" value="1"/>
</dbReference>
<evidence type="ECO:0000256" key="2">
    <source>
        <dbReference type="ARBA" id="ARBA00023002"/>
    </source>
</evidence>
<organism evidence="3 4">
    <name type="scientific">Phytohabitans maris</name>
    <dbReference type="NCBI Taxonomy" id="3071409"/>
    <lineage>
        <taxon>Bacteria</taxon>
        <taxon>Bacillati</taxon>
        <taxon>Actinomycetota</taxon>
        <taxon>Actinomycetes</taxon>
        <taxon>Micromonosporales</taxon>
        <taxon>Micromonosporaceae</taxon>
    </lineage>
</organism>